<dbReference type="InterPro" id="IPR018604">
    <property type="entry name" value="YycI-like"/>
</dbReference>
<sequence length="258" mass="30053">MDWKLTKSLYIVVFLLINVALLVMYYNKQQEDVREIEDAPSVLESTNIDLSRLPEYNPEQLTILSGERIDFEEIEEIDKDNAEVTDEDYILHENFATGDSAPAMEQASLEAHKDEQVYRGGDYQYDDVMSNEDYMLFNQYYGDYPIFNHEAARILYRGEGAEAEEYEQGYISNLRENSQTSPVTVRNPRQVISDLYLRERISGEAVIENARLGYYIILSDEEQVLLRPKWEFQVTDQDVEKSIYVDAISETEDIIESE</sequence>
<comment type="caution">
    <text evidence="3">The sequence shown here is derived from an EMBL/GenBank/DDBJ whole genome shotgun (WGS) entry which is preliminary data.</text>
</comment>
<evidence type="ECO:0000256" key="1">
    <source>
        <dbReference type="SAM" id="Phobius"/>
    </source>
</evidence>
<reference evidence="4" key="1">
    <citation type="journal article" date="2019" name="Int. J. Syst. Evol. Microbiol.">
        <title>The Global Catalogue of Microorganisms (GCM) 10K type strain sequencing project: providing services to taxonomists for standard genome sequencing and annotation.</title>
        <authorList>
            <consortium name="The Broad Institute Genomics Platform"/>
            <consortium name="The Broad Institute Genome Sequencing Center for Infectious Disease"/>
            <person name="Wu L."/>
            <person name="Ma J."/>
        </authorList>
    </citation>
    <scope>NUCLEOTIDE SEQUENCE [LARGE SCALE GENOMIC DNA]</scope>
    <source>
        <strain evidence="4">CCM 7756</strain>
    </source>
</reference>
<keyword evidence="1" id="KW-0472">Membrane</keyword>
<feature type="domain" description="Regulatory protein YycH-like" evidence="2">
    <location>
        <begin position="33"/>
        <end position="248"/>
    </location>
</feature>
<keyword evidence="1" id="KW-0812">Transmembrane</keyword>
<feature type="transmembrane region" description="Helical" evidence="1">
    <location>
        <begin position="9"/>
        <end position="26"/>
    </location>
</feature>
<keyword evidence="1" id="KW-1133">Transmembrane helix</keyword>
<organism evidence="3 4">
    <name type="scientific">Salinicoccus sesuvii</name>
    <dbReference type="NCBI Taxonomy" id="868281"/>
    <lineage>
        <taxon>Bacteria</taxon>
        <taxon>Bacillati</taxon>
        <taxon>Bacillota</taxon>
        <taxon>Bacilli</taxon>
        <taxon>Bacillales</taxon>
        <taxon>Staphylococcaceae</taxon>
        <taxon>Salinicoccus</taxon>
    </lineage>
</organism>
<dbReference type="Proteomes" id="UP001595637">
    <property type="component" value="Unassembled WGS sequence"/>
</dbReference>
<gene>
    <name evidence="3" type="primary">yycI</name>
    <name evidence="3" type="ORF">ACFOEO_01295</name>
</gene>
<dbReference type="RefSeq" id="WP_380650861.1">
    <property type="nucleotide sequence ID" value="NZ_JBHRVQ010000001.1"/>
</dbReference>
<dbReference type="Pfam" id="PF09648">
    <property type="entry name" value="YycI"/>
    <property type="match status" value="1"/>
</dbReference>
<evidence type="ECO:0000259" key="2">
    <source>
        <dbReference type="Pfam" id="PF09648"/>
    </source>
</evidence>
<evidence type="ECO:0000313" key="4">
    <source>
        <dbReference type="Proteomes" id="UP001595637"/>
    </source>
</evidence>
<dbReference type="Gene3D" id="2.40.128.690">
    <property type="entry name" value="YycH protein, domain 3-like"/>
    <property type="match status" value="1"/>
</dbReference>
<keyword evidence="4" id="KW-1185">Reference proteome</keyword>
<evidence type="ECO:0000313" key="3">
    <source>
        <dbReference type="EMBL" id="MFC3387243.1"/>
    </source>
</evidence>
<name>A0ABV7N340_9STAP</name>
<proteinExistence type="predicted"/>
<protein>
    <submittedName>
        <fullName evidence="3">Two-component system regulatory protein YycI</fullName>
    </submittedName>
</protein>
<accession>A0ABV7N340</accession>
<dbReference type="EMBL" id="JBHRVQ010000001">
    <property type="protein sequence ID" value="MFC3387243.1"/>
    <property type="molecule type" value="Genomic_DNA"/>
</dbReference>